<name>A0A8K0HBH9_9ROSA</name>
<dbReference type="AlphaFoldDB" id="A0A8K0HBH9"/>
<dbReference type="EMBL" id="VOIH02000004">
    <property type="protein sequence ID" value="KAF3449551.1"/>
    <property type="molecule type" value="Genomic_DNA"/>
</dbReference>
<organism evidence="1 2">
    <name type="scientific">Rhamnella rubrinervis</name>
    <dbReference type="NCBI Taxonomy" id="2594499"/>
    <lineage>
        <taxon>Eukaryota</taxon>
        <taxon>Viridiplantae</taxon>
        <taxon>Streptophyta</taxon>
        <taxon>Embryophyta</taxon>
        <taxon>Tracheophyta</taxon>
        <taxon>Spermatophyta</taxon>
        <taxon>Magnoliopsida</taxon>
        <taxon>eudicotyledons</taxon>
        <taxon>Gunneridae</taxon>
        <taxon>Pentapetalae</taxon>
        <taxon>rosids</taxon>
        <taxon>fabids</taxon>
        <taxon>Rosales</taxon>
        <taxon>Rhamnaceae</taxon>
        <taxon>rhamnoid group</taxon>
        <taxon>Rhamneae</taxon>
        <taxon>Rhamnella</taxon>
    </lineage>
</organism>
<evidence type="ECO:0000313" key="1">
    <source>
        <dbReference type="EMBL" id="KAF3449551.1"/>
    </source>
</evidence>
<sequence length="208" mass="22400">MGSPPDRSSSWILAASETVGTSWLCASTHWSWRREVAGGSRCGLLRRRMDSVGSVYDLGFGKSQVGKQLTLGGFKSLIGKSGIEIQNEKIKTNTAFVGETTIVKNGSTAGLGVHLHTNGGSLKKASFAEVVGGASHSLAPLIIADSHSSLPVRKGNLVSIRVNDTAYKERVALCQFSLIARIVLSKGEKPWKLDDLHTKLQNIWKLDK</sequence>
<protein>
    <submittedName>
        <fullName evidence="1">Uncharacterized protein</fullName>
    </submittedName>
</protein>
<keyword evidence="2" id="KW-1185">Reference proteome</keyword>
<reference evidence="1" key="1">
    <citation type="submission" date="2020-03" db="EMBL/GenBank/DDBJ databases">
        <title>A high-quality chromosome-level genome assembly of a woody plant with both climbing and erect habits, Rhamnella rubrinervis.</title>
        <authorList>
            <person name="Lu Z."/>
            <person name="Yang Y."/>
            <person name="Zhu X."/>
            <person name="Sun Y."/>
        </authorList>
    </citation>
    <scope>NUCLEOTIDE SEQUENCE</scope>
    <source>
        <strain evidence="1">BYM</strain>
        <tissue evidence="1">Leaf</tissue>
    </source>
</reference>
<evidence type="ECO:0000313" key="2">
    <source>
        <dbReference type="Proteomes" id="UP000796880"/>
    </source>
</evidence>
<dbReference type="OrthoDB" id="1420620at2759"/>
<accession>A0A8K0HBH9</accession>
<comment type="caution">
    <text evidence="1">The sequence shown here is derived from an EMBL/GenBank/DDBJ whole genome shotgun (WGS) entry which is preliminary data.</text>
</comment>
<gene>
    <name evidence="1" type="ORF">FNV43_RR10280</name>
</gene>
<proteinExistence type="predicted"/>
<dbReference type="Proteomes" id="UP000796880">
    <property type="component" value="Unassembled WGS sequence"/>
</dbReference>